<evidence type="ECO:0000313" key="2">
    <source>
        <dbReference type="Proteomes" id="UP000805193"/>
    </source>
</evidence>
<reference evidence="1 2" key="1">
    <citation type="journal article" date="2020" name="Cell">
        <title>Large-Scale Comparative Analyses of Tick Genomes Elucidate Their Genetic Diversity and Vector Capacities.</title>
        <authorList>
            <consortium name="Tick Genome and Microbiome Consortium (TIGMIC)"/>
            <person name="Jia N."/>
            <person name="Wang J."/>
            <person name="Shi W."/>
            <person name="Du L."/>
            <person name="Sun Y."/>
            <person name="Zhan W."/>
            <person name="Jiang J.F."/>
            <person name="Wang Q."/>
            <person name="Zhang B."/>
            <person name="Ji P."/>
            <person name="Bell-Sakyi L."/>
            <person name="Cui X.M."/>
            <person name="Yuan T.T."/>
            <person name="Jiang B.G."/>
            <person name="Yang W.F."/>
            <person name="Lam T.T."/>
            <person name="Chang Q.C."/>
            <person name="Ding S.J."/>
            <person name="Wang X.J."/>
            <person name="Zhu J.G."/>
            <person name="Ruan X.D."/>
            <person name="Zhao L."/>
            <person name="Wei J.T."/>
            <person name="Ye R.Z."/>
            <person name="Que T.C."/>
            <person name="Du C.H."/>
            <person name="Zhou Y.H."/>
            <person name="Cheng J.X."/>
            <person name="Dai P.F."/>
            <person name="Guo W.B."/>
            <person name="Han X.H."/>
            <person name="Huang E.J."/>
            <person name="Li L.F."/>
            <person name="Wei W."/>
            <person name="Gao Y.C."/>
            <person name="Liu J.Z."/>
            <person name="Shao H.Z."/>
            <person name="Wang X."/>
            <person name="Wang C.C."/>
            <person name="Yang T.C."/>
            <person name="Huo Q.B."/>
            <person name="Li W."/>
            <person name="Chen H.Y."/>
            <person name="Chen S.E."/>
            <person name="Zhou L.G."/>
            <person name="Ni X.B."/>
            <person name="Tian J.H."/>
            <person name="Sheng Y."/>
            <person name="Liu T."/>
            <person name="Pan Y.S."/>
            <person name="Xia L.Y."/>
            <person name="Li J."/>
            <person name="Zhao F."/>
            <person name="Cao W.C."/>
        </authorList>
    </citation>
    <scope>NUCLEOTIDE SEQUENCE [LARGE SCALE GENOMIC DNA]</scope>
    <source>
        <strain evidence="1">Iper-2018</strain>
    </source>
</reference>
<name>A0AC60R1S4_IXOPE</name>
<evidence type="ECO:0000313" key="1">
    <source>
        <dbReference type="EMBL" id="KAG0444990.1"/>
    </source>
</evidence>
<accession>A0AC60R1S4</accession>
<comment type="caution">
    <text evidence="1">The sequence shown here is derived from an EMBL/GenBank/DDBJ whole genome shotgun (WGS) entry which is preliminary data.</text>
</comment>
<proteinExistence type="predicted"/>
<gene>
    <name evidence="1" type="ORF">HPB47_005965</name>
</gene>
<organism evidence="1 2">
    <name type="scientific">Ixodes persulcatus</name>
    <name type="common">Taiga tick</name>
    <dbReference type="NCBI Taxonomy" id="34615"/>
    <lineage>
        <taxon>Eukaryota</taxon>
        <taxon>Metazoa</taxon>
        <taxon>Ecdysozoa</taxon>
        <taxon>Arthropoda</taxon>
        <taxon>Chelicerata</taxon>
        <taxon>Arachnida</taxon>
        <taxon>Acari</taxon>
        <taxon>Parasitiformes</taxon>
        <taxon>Ixodida</taxon>
        <taxon>Ixodoidea</taxon>
        <taxon>Ixodidae</taxon>
        <taxon>Ixodinae</taxon>
        <taxon>Ixodes</taxon>
    </lineage>
</organism>
<dbReference type="Proteomes" id="UP000805193">
    <property type="component" value="Unassembled WGS sequence"/>
</dbReference>
<dbReference type="EMBL" id="JABSTQ010001089">
    <property type="protein sequence ID" value="KAG0444990.1"/>
    <property type="molecule type" value="Genomic_DNA"/>
</dbReference>
<sequence length="115" mass="12805">MGLVELERPRFGNALPGVRPTSGRPRDERVPIGAEQEDTRKGSAAQQQDTRGRSGEPPIKRSDSCQRTAFLDLDCLDTSPLQQQRFLLFFRATAVCSKARGSSGPWHRPVESRAR</sequence>
<protein>
    <submittedName>
        <fullName evidence="1">Uncharacterized protein</fullName>
    </submittedName>
</protein>
<keyword evidence="2" id="KW-1185">Reference proteome</keyword>